<dbReference type="GO" id="GO:0000785">
    <property type="term" value="C:chromatin"/>
    <property type="evidence" value="ECO:0007669"/>
    <property type="project" value="TreeGrafter"/>
</dbReference>
<reference evidence="5" key="1">
    <citation type="submission" date="2016-06" db="UniProtKB">
        <authorList>
            <consortium name="WormBaseParasite"/>
        </authorList>
    </citation>
    <scope>IDENTIFICATION</scope>
</reference>
<keyword evidence="4" id="KW-1185">Reference proteome</keyword>
<evidence type="ECO:0000313" key="5">
    <source>
        <dbReference type="WBParaSite" id="GPUH_0001867101-mRNA-1"/>
    </source>
</evidence>
<reference evidence="3 4" key="2">
    <citation type="submission" date="2018-11" db="EMBL/GenBank/DDBJ databases">
        <authorList>
            <consortium name="Pathogen Informatics"/>
        </authorList>
    </citation>
    <scope>NUCLEOTIDE SEQUENCE [LARGE SCALE GENOMIC DNA]</scope>
</reference>
<proteinExistence type="inferred from homology"/>
<sequence length="89" mass="10506">MTDHFDEDSGDYPLMMAGPQWKRFKQALADFVMMLVNKCKSSYVFDQRLMDGVIQLLTGLADSQLEDKTEDIRQMLTYIFKSVFVHRYR</sequence>
<gene>
    <name evidence="3" type="ORF">GPUH_LOCUS18646</name>
</gene>
<dbReference type="PANTHER" id="PTHR11199:SF0">
    <property type="entry name" value="LD34181P-RELATED"/>
    <property type="match status" value="1"/>
</dbReference>
<comment type="similarity">
    <text evidence="1">Belongs to the SCC3 family.</text>
</comment>
<name>A0A183ECF5_9BILA</name>
<protein>
    <submittedName>
        <fullName evidence="5">STAG domain-containing protein</fullName>
    </submittedName>
</protein>
<evidence type="ECO:0000259" key="2">
    <source>
        <dbReference type="Pfam" id="PF08514"/>
    </source>
</evidence>
<dbReference type="Pfam" id="PF08514">
    <property type="entry name" value="STAG"/>
    <property type="match status" value="1"/>
</dbReference>
<dbReference type="GO" id="GO:0008278">
    <property type="term" value="C:cohesin complex"/>
    <property type="evidence" value="ECO:0007669"/>
    <property type="project" value="TreeGrafter"/>
</dbReference>
<organism evidence="5">
    <name type="scientific">Gongylonema pulchrum</name>
    <dbReference type="NCBI Taxonomy" id="637853"/>
    <lineage>
        <taxon>Eukaryota</taxon>
        <taxon>Metazoa</taxon>
        <taxon>Ecdysozoa</taxon>
        <taxon>Nematoda</taxon>
        <taxon>Chromadorea</taxon>
        <taxon>Rhabditida</taxon>
        <taxon>Spirurina</taxon>
        <taxon>Spiruromorpha</taxon>
        <taxon>Spiruroidea</taxon>
        <taxon>Gongylonematidae</taxon>
        <taxon>Gongylonema</taxon>
    </lineage>
</organism>
<evidence type="ECO:0000313" key="3">
    <source>
        <dbReference type="EMBL" id="VDN32184.1"/>
    </source>
</evidence>
<evidence type="ECO:0000313" key="4">
    <source>
        <dbReference type="Proteomes" id="UP000271098"/>
    </source>
</evidence>
<dbReference type="InterPro" id="IPR013721">
    <property type="entry name" value="STAG"/>
</dbReference>
<dbReference type="GO" id="GO:0007062">
    <property type="term" value="P:sister chromatid cohesion"/>
    <property type="evidence" value="ECO:0007669"/>
    <property type="project" value="TreeGrafter"/>
</dbReference>
<dbReference type="AlphaFoldDB" id="A0A183ECF5"/>
<feature type="domain" description="STAG" evidence="2">
    <location>
        <begin position="11"/>
        <end position="65"/>
    </location>
</feature>
<dbReference type="GO" id="GO:0003682">
    <property type="term" value="F:chromatin binding"/>
    <property type="evidence" value="ECO:0007669"/>
    <property type="project" value="TreeGrafter"/>
</dbReference>
<dbReference type="PANTHER" id="PTHR11199">
    <property type="entry name" value="STROMAL ANTIGEN"/>
    <property type="match status" value="1"/>
</dbReference>
<evidence type="ECO:0000256" key="1">
    <source>
        <dbReference type="ARBA" id="ARBA00005486"/>
    </source>
</evidence>
<dbReference type="Proteomes" id="UP000271098">
    <property type="component" value="Unassembled WGS sequence"/>
</dbReference>
<dbReference type="EMBL" id="UYRT01087116">
    <property type="protein sequence ID" value="VDN32184.1"/>
    <property type="molecule type" value="Genomic_DNA"/>
</dbReference>
<dbReference type="GO" id="GO:0005634">
    <property type="term" value="C:nucleus"/>
    <property type="evidence" value="ECO:0007669"/>
    <property type="project" value="TreeGrafter"/>
</dbReference>
<dbReference type="InterPro" id="IPR039662">
    <property type="entry name" value="Cohesin_Scc3/SA"/>
</dbReference>
<dbReference type="WBParaSite" id="GPUH_0001867101-mRNA-1">
    <property type="protein sequence ID" value="GPUH_0001867101-mRNA-1"/>
    <property type="gene ID" value="GPUH_0001867101"/>
</dbReference>
<accession>A0A183ECF5</accession>
<dbReference type="OrthoDB" id="498590at2759"/>